<dbReference type="InterPro" id="IPR001680">
    <property type="entry name" value="WD40_rpt"/>
</dbReference>
<protein>
    <submittedName>
        <fullName evidence="4">Uncharacterized protein</fullName>
    </submittedName>
</protein>
<dbReference type="SUPFAM" id="SSF50978">
    <property type="entry name" value="WD40 repeat-like"/>
    <property type="match status" value="1"/>
</dbReference>
<dbReference type="Pfam" id="PF00400">
    <property type="entry name" value="WD40"/>
    <property type="match status" value="5"/>
</dbReference>
<proteinExistence type="predicted"/>
<dbReference type="Proteomes" id="UP000183567">
    <property type="component" value="Unassembled WGS sequence"/>
</dbReference>
<evidence type="ECO:0000313" key="4">
    <source>
        <dbReference type="EMBL" id="OJA16037.1"/>
    </source>
</evidence>
<feature type="repeat" description="WD" evidence="3">
    <location>
        <begin position="1"/>
        <end position="42"/>
    </location>
</feature>
<dbReference type="InterPro" id="IPR019775">
    <property type="entry name" value="WD40_repeat_CS"/>
</dbReference>
<dbReference type="CDD" id="cd00200">
    <property type="entry name" value="WD40"/>
    <property type="match status" value="1"/>
</dbReference>
<dbReference type="PROSITE" id="PS50294">
    <property type="entry name" value="WD_REPEATS_REGION"/>
    <property type="match status" value="3"/>
</dbReference>
<keyword evidence="2" id="KW-0677">Repeat</keyword>
<dbReference type="PRINTS" id="PR00320">
    <property type="entry name" value="GPROTEINBRPT"/>
</dbReference>
<feature type="repeat" description="WD" evidence="3">
    <location>
        <begin position="191"/>
        <end position="232"/>
    </location>
</feature>
<dbReference type="STRING" id="180088.A0A1J8Q4Q4"/>
<evidence type="ECO:0000256" key="1">
    <source>
        <dbReference type="ARBA" id="ARBA00022574"/>
    </source>
</evidence>
<dbReference type="PROSITE" id="PS00678">
    <property type="entry name" value="WD_REPEATS_1"/>
    <property type="match status" value="2"/>
</dbReference>
<dbReference type="SMART" id="SM00320">
    <property type="entry name" value="WD40"/>
    <property type="match status" value="5"/>
</dbReference>
<dbReference type="AlphaFoldDB" id="A0A1J8Q4Q4"/>
<sequence>MRGHTRQVNGVAFFNDSRRVVTSSADRTVRIWDVQKGSLVGKPFEGHQGGVWAVAVSPDDRRIVGGGEDKIIIIWDIQSKQIGLASGSRDFTVVVWDAEKGTVLAILEGYCNWVYIVAFSPDELKLASESLDYTIRVWRTDTVELLFEINARDWVPSVVWSPDGQQLISASYDRIINFWGTTTGHQIDQPCTGHTDWIYSLVISFNDSFIATASCGGTARLWSTETRQQIEEVLEHSWLQRDSGQIHDDVQLSHDFHNKASPDHYDMNTSSDTYTGPDSFSAHSLFDVGFFQLIYQC</sequence>
<dbReference type="PANTHER" id="PTHR22847:SF637">
    <property type="entry name" value="WD REPEAT DOMAIN 5B"/>
    <property type="match status" value="1"/>
</dbReference>
<dbReference type="InterPro" id="IPR036322">
    <property type="entry name" value="WD40_repeat_dom_sf"/>
</dbReference>
<reference evidence="4 5" key="1">
    <citation type="submission" date="2016-03" db="EMBL/GenBank/DDBJ databases">
        <title>Comparative genomics of the ectomycorrhizal sister species Rhizopogon vinicolor and Rhizopogon vesiculosus (Basidiomycota: Boletales) reveals a divergence of the mating type B locus.</title>
        <authorList>
            <person name="Mujic A.B."/>
            <person name="Kuo A."/>
            <person name="Tritt A."/>
            <person name="Lipzen A."/>
            <person name="Chen C."/>
            <person name="Johnson J."/>
            <person name="Sharma A."/>
            <person name="Barry K."/>
            <person name="Grigoriev I.V."/>
            <person name="Spatafora J.W."/>
        </authorList>
    </citation>
    <scope>NUCLEOTIDE SEQUENCE [LARGE SCALE GENOMIC DNA]</scope>
    <source>
        <strain evidence="4 5">AM-OR11-056</strain>
    </source>
</reference>
<organism evidence="4 5">
    <name type="scientific">Rhizopogon vesiculosus</name>
    <dbReference type="NCBI Taxonomy" id="180088"/>
    <lineage>
        <taxon>Eukaryota</taxon>
        <taxon>Fungi</taxon>
        <taxon>Dikarya</taxon>
        <taxon>Basidiomycota</taxon>
        <taxon>Agaricomycotina</taxon>
        <taxon>Agaricomycetes</taxon>
        <taxon>Agaricomycetidae</taxon>
        <taxon>Boletales</taxon>
        <taxon>Suillineae</taxon>
        <taxon>Rhizopogonaceae</taxon>
        <taxon>Rhizopogon</taxon>
    </lineage>
</organism>
<keyword evidence="5" id="KW-1185">Reference proteome</keyword>
<feature type="repeat" description="WD" evidence="3">
    <location>
        <begin position="107"/>
        <end position="148"/>
    </location>
</feature>
<dbReference type="PANTHER" id="PTHR22847">
    <property type="entry name" value="WD40 REPEAT PROTEIN"/>
    <property type="match status" value="1"/>
</dbReference>
<feature type="repeat" description="WD" evidence="3">
    <location>
        <begin position="44"/>
        <end position="85"/>
    </location>
</feature>
<dbReference type="GO" id="GO:0005634">
    <property type="term" value="C:nucleus"/>
    <property type="evidence" value="ECO:0007669"/>
    <property type="project" value="TreeGrafter"/>
</dbReference>
<dbReference type="OrthoDB" id="538223at2759"/>
<keyword evidence="1 3" id="KW-0853">WD repeat</keyword>
<evidence type="ECO:0000313" key="5">
    <source>
        <dbReference type="Proteomes" id="UP000183567"/>
    </source>
</evidence>
<dbReference type="GO" id="GO:1990234">
    <property type="term" value="C:transferase complex"/>
    <property type="evidence" value="ECO:0007669"/>
    <property type="project" value="UniProtKB-ARBA"/>
</dbReference>
<evidence type="ECO:0000256" key="2">
    <source>
        <dbReference type="ARBA" id="ARBA00022737"/>
    </source>
</evidence>
<feature type="repeat" description="WD" evidence="3">
    <location>
        <begin position="155"/>
        <end position="189"/>
    </location>
</feature>
<dbReference type="InterPro" id="IPR020472">
    <property type="entry name" value="WD40_PAC1"/>
</dbReference>
<dbReference type="PROSITE" id="PS50082">
    <property type="entry name" value="WD_REPEATS_2"/>
    <property type="match status" value="6"/>
</dbReference>
<evidence type="ECO:0000256" key="3">
    <source>
        <dbReference type="PROSITE-ProRule" id="PRU00221"/>
    </source>
</evidence>
<comment type="caution">
    <text evidence="4">The sequence shown here is derived from an EMBL/GenBank/DDBJ whole genome shotgun (WGS) entry which is preliminary data.</text>
</comment>
<dbReference type="Gene3D" id="2.130.10.10">
    <property type="entry name" value="YVTN repeat-like/Quinoprotein amine dehydrogenase"/>
    <property type="match status" value="2"/>
</dbReference>
<dbReference type="EMBL" id="LVVM01002727">
    <property type="protein sequence ID" value="OJA16037.1"/>
    <property type="molecule type" value="Genomic_DNA"/>
</dbReference>
<accession>A0A1J8Q4Q4</accession>
<feature type="repeat" description="WD" evidence="3">
    <location>
        <begin position="84"/>
        <end position="106"/>
    </location>
</feature>
<dbReference type="InterPro" id="IPR015943">
    <property type="entry name" value="WD40/YVTN_repeat-like_dom_sf"/>
</dbReference>
<name>A0A1J8Q4Q4_9AGAM</name>
<gene>
    <name evidence="4" type="ORF">AZE42_04291</name>
</gene>